<proteinExistence type="predicted"/>
<dbReference type="EMBL" id="KV424150">
    <property type="protein sequence ID" value="KZT50708.1"/>
    <property type="molecule type" value="Genomic_DNA"/>
</dbReference>
<evidence type="ECO:0000256" key="1">
    <source>
        <dbReference type="SAM" id="MobiDB-lite"/>
    </source>
</evidence>
<dbReference type="InParanoid" id="A0A165CFJ9"/>
<protein>
    <submittedName>
        <fullName evidence="2">Uncharacterized protein</fullName>
    </submittedName>
</protein>
<sequence>MRAGGKAGAALEAGGGLRKQTHGGTGGRGVLCLGTIYLAGARASPPEVRPRFVDRVPKMLRSRGPSGGPRAPSFRSYPHP</sequence>
<evidence type="ECO:0000313" key="3">
    <source>
        <dbReference type="Proteomes" id="UP000076842"/>
    </source>
</evidence>
<dbReference type="AlphaFoldDB" id="A0A165CFJ9"/>
<feature type="region of interest" description="Disordered" evidence="1">
    <location>
        <begin position="1"/>
        <end position="26"/>
    </location>
</feature>
<gene>
    <name evidence="2" type="ORF">CALCODRAFT_170376</name>
</gene>
<evidence type="ECO:0000313" key="2">
    <source>
        <dbReference type="EMBL" id="KZT50708.1"/>
    </source>
</evidence>
<reference evidence="2 3" key="1">
    <citation type="journal article" date="2016" name="Mol. Biol. Evol.">
        <title>Comparative Genomics of Early-Diverging Mushroom-Forming Fungi Provides Insights into the Origins of Lignocellulose Decay Capabilities.</title>
        <authorList>
            <person name="Nagy L.G."/>
            <person name="Riley R."/>
            <person name="Tritt A."/>
            <person name="Adam C."/>
            <person name="Daum C."/>
            <person name="Floudas D."/>
            <person name="Sun H."/>
            <person name="Yadav J.S."/>
            <person name="Pangilinan J."/>
            <person name="Larsson K.H."/>
            <person name="Matsuura K."/>
            <person name="Barry K."/>
            <person name="Labutti K."/>
            <person name="Kuo R."/>
            <person name="Ohm R.A."/>
            <person name="Bhattacharya S.S."/>
            <person name="Shirouzu T."/>
            <person name="Yoshinaga Y."/>
            <person name="Martin F.M."/>
            <person name="Grigoriev I.V."/>
            <person name="Hibbett D.S."/>
        </authorList>
    </citation>
    <scope>NUCLEOTIDE SEQUENCE [LARGE SCALE GENOMIC DNA]</scope>
    <source>
        <strain evidence="2 3">HHB12733</strain>
    </source>
</reference>
<dbReference type="Proteomes" id="UP000076842">
    <property type="component" value="Unassembled WGS sequence"/>
</dbReference>
<accession>A0A165CFJ9</accession>
<feature type="region of interest" description="Disordered" evidence="1">
    <location>
        <begin position="55"/>
        <end position="80"/>
    </location>
</feature>
<feature type="compositionally biased region" description="Gly residues" evidence="1">
    <location>
        <begin position="13"/>
        <end position="26"/>
    </location>
</feature>
<keyword evidence="3" id="KW-1185">Reference proteome</keyword>
<organism evidence="2 3">
    <name type="scientific">Calocera cornea HHB12733</name>
    <dbReference type="NCBI Taxonomy" id="1353952"/>
    <lineage>
        <taxon>Eukaryota</taxon>
        <taxon>Fungi</taxon>
        <taxon>Dikarya</taxon>
        <taxon>Basidiomycota</taxon>
        <taxon>Agaricomycotina</taxon>
        <taxon>Dacrymycetes</taxon>
        <taxon>Dacrymycetales</taxon>
        <taxon>Dacrymycetaceae</taxon>
        <taxon>Calocera</taxon>
    </lineage>
</organism>
<feature type="compositionally biased region" description="Low complexity" evidence="1">
    <location>
        <begin position="1"/>
        <end position="12"/>
    </location>
</feature>
<name>A0A165CFJ9_9BASI</name>